<protein>
    <recommendedName>
        <fullName evidence="4">Retrotransposon gag domain-containing protein</fullName>
    </recommendedName>
</protein>
<dbReference type="Proteomes" id="UP001151760">
    <property type="component" value="Unassembled WGS sequence"/>
</dbReference>
<evidence type="ECO:0000313" key="3">
    <source>
        <dbReference type="Proteomes" id="UP001151760"/>
    </source>
</evidence>
<dbReference type="PANTHER" id="PTHR33223">
    <property type="entry name" value="CCHC-TYPE DOMAIN-CONTAINING PROTEIN"/>
    <property type="match status" value="1"/>
</dbReference>
<sequence>MEDGVDINTLTIEQYLAWVQDDVRTGMVKPVIGNEVKFEINRYFMRELRQKLFKGIDDEDAHEHLRRVLKTADLFCFHDVTHDAVMLRVFPITLKGSVLRWINRLLAGLVTTCDLLKKAFIRQYCPPFKTAKKLEIIRNFKQEMDETLYHA</sequence>
<evidence type="ECO:0000313" key="1">
    <source>
        <dbReference type="EMBL" id="GJT97269.1"/>
    </source>
</evidence>
<dbReference type="EMBL" id="BQNB010020561">
    <property type="protein sequence ID" value="GJT97269.1"/>
    <property type="molecule type" value="Genomic_DNA"/>
</dbReference>
<organism evidence="1 3">
    <name type="scientific">Tanacetum coccineum</name>
    <dbReference type="NCBI Taxonomy" id="301880"/>
    <lineage>
        <taxon>Eukaryota</taxon>
        <taxon>Viridiplantae</taxon>
        <taxon>Streptophyta</taxon>
        <taxon>Embryophyta</taxon>
        <taxon>Tracheophyta</taxon>
        <taxon>Spermatophyta</taxon>
        <taxon>Magnoliopsida</taxon>
        <taxon>eudicotyledons</taxon>
        <taxon>Gunneridae</taxon>
        <taxon>Pentapetalae</taxon>
        <taxon>asterids</taxon>
        <taxon>campanulids</taxon>
        <taxon>Asterales</taxon>
        <taxon>Asteraceae</taxon>
        <taxon>Asteroideae</taxon>
        <taxon>Anthemideae</taxon>
        <taxon>Anthemidinae</taxon>
        <taxon>Tanacetum</taxon>
    </lineage>
</organism>
<name>A0ABQ5IAU5_9ASTR</name>
<comment type="caution">
    <text evidence="1">The sequence shown here is derived from an EMBL/GenBank/DDBJ whole genome shotgun (WGS) entry which is preliminary data.</text>
</comment>
<reference evidence="1" key="1">
    <citation type="journal article" date="2022" name="Int. J. Mol. Sci.">
        <title>Draft Genome of Tanacetum Coccineum: Genomic Comparison of Closely Related Tanacetum-Family Plants.</title>
        <authorList>
            <person name="Yamashiro T."/>
            <person name="Shiraishi A."/>
            <person name="Nakayama K."/>
            <person name="Satake H."/>
        </authorList>
    </citation>
    <scope>NUCLEOTIDE SEQUENCE</scope>
</reference>
<evidence type="ECO:0008006" key="4">
    <source>
        <dbReference type="Google" id="ProtNLM"/>
    </source>
</evidence>
<reference evidence="1" key="2">
    <citation type="submission" date="2022-01" db="EMBL/GenBank/DDBJ databases">
        <authorList>
            <person name="Yamashiro T."/>
            <person name="Shiraishi A."/>
            <person name="Satake H."/>
            <person name="Nakayama K."/>
        </authorList>
    </citation>
    <scope>NUCLEOTIDE SEQUENCE</scope>
</reference>
<dbReference type="EMBL" id="BQNB010021473">
    <property type="protein sequence ID" value="GJU06765.1"/>
    <property type="molecule type" value="Genomic_DNA"/>
</dbReference>
<dbReference type="PANTHER" id="PTHR33223:SF6">
    <property type="entry name" value="CCHC-TYPE DOMAIN-CONTAINING PROTEIN"/>
    <property type="match status" value="1"/>
</dbReference>
<proteinExistence type="predicted"/>
<gene>
    <name evidence="1" type="ORF">Tco_1092787</name>
    <name evidence="2" type="ORF">Tco_1123195</name>
</gene>
<evidence type="ECO:0000313" key="2">
    <source>
        <dbReference type="EMBL" id="GJU06765.1"/>
    </source>
</evidence>
<keyword evidence="3" id="KW-1185">Reference proteome</keyword>
<accession>A0ABQ5IAU5</accession>